<evidence type="ECO:0000256" key="3">
    <source>
        <dbReference type="SAM" id="MobiDB-lite"/>
    </source>
</evidence>
<dbReference type="InterPro" id="IPR003836">
    <property type="entry name" value="Glucokinase"/>
</dbReference>
<name>A0AAV9IWK8_CYACA</name>
<feature type="region of interest" description="Disordered" evidence="3">
    <location>
        <begin position="169"/>
        <end position="191"/>
    </location>
</feature>
<dbReference type="GO" id="GO:0004340">
    <property type="term" value="F:glucokinase activity"/>
    <property type="evidence" value="ECO:0007669"/>
    <property type="project" value="InterPro"/>
</dbReference>
<evidence type="ECO:0000256" key="4">
    <source>
        <dbReference type="SAM" id="Phobius"/>
    </source>
</evidence>
<evidence type="ECO:0000256" key="2">
    <source>
        <dbReference type="ARBA" id="ARBA00022777"/>
    </source>
</evidence>
<reference evidence="5 6" key="1">
    <citation type="submission" date="2022-07" db="EMBL/GenBank/DDBJ databases">
        <title>Genome-wide signatures of adaptation to extreme environments.</title>
        <authorList>
            <person name="Cho C.H."/>
            <person name="Yoon H.S."/>
        </authorList>
    </citation>
    <scope>NUCLEOTIDE SEQUENCE [LARGE SCALE GENOMIC DNA]</scope>
    <source>
        <strain evidence="5 6">DBV 063 E5</strain>
    </source>
</reference>
<evidence type="ECO:0000313" key="6">
    <source>
        <dbReference type="Proteomes" id="UP001301350"/>
    </source>
</evidence>
<comment type="caution">
    <text evidence="5">The sequence shown here is derived from an EMBL/GenBank/DDBJ whole genome shotgun (WGS) entry which is preliminary data.</text>
</comment>
<dbReference type="PANTHER" id="PTHR47363:SF1">
    <property type="entry name" value="GLUCOKINASE"/>
    <property type="match status" value="1"/>
</dbReference>
<evidence type="ECO:0000256" key="1">
    <source>
        <dbReference type="ARBA" id="ARBA00022679"/>
    </source>
</evidence>
<dbReference type="GO" id="GO:0005536">
    <property type="term" value="F:D-glucose binding"/>
    <property type="evidence" value="ECO:0007669"/>
    <property type="project" value="InterPro"/>
</dbReference>
<dbReference type="SUPFAM" id="SSF53067">
    <property type="entry name" value="Actin-like ATPase domain"/>
    <property type="match status" value="1"/>
</dbReference>
<proteinExistence type="predicted"/>
<keyword evidence="1" id="KW-0808">Transferase</keyword>
<feature type="transmembrane region" description="Helical" evidence="4">
    <location>
        <begin position="415"/>
        <end position="436"/>
    </location>
</feature>
<sequence length="443" mass="47385">MRKLLVAGDIGGTNARMALYDASMASDPTQQACVHRAAYRNDDFEQFHDLVHTFLRESGVSLVGGGDLIVSVCFAVAGPVTGDRVDFTNRKQWILDAAELRDALSVRQARFVNDFVANGYGLLTLDERNECYLLQAGEPVAGAPMACVGAGTGLGECYLTLSASALSDSPAGGTRQQQNSNALDAAHNSGPPASSLQFGYDAYPTEGGHVEFAPTTELETDMLLFLQHKFSESGNRVSVERIVSGRGLVNVYEFLRQAFPDKVTPRIDEAILEAADGAAAIAKYAYECALCSQAMKIMMDAYGSECGNVALKYLPFGGLYITGGIAPKNLEWLSTGKSDFMERFRSKGRVSPVLARIPVRVVLAEDLGLRGAHVVAARMAASADAEPAAPSRRKRWPSAWLGGGGGGVRERLDTVVYAIGLSAAVGSFLYTVRAFYQLAQRAA</sequence>
<dbReference type="InterPro" id="IPR043129">
    <property type="entry name" value="ATPase_NBD"/>
</dbReference>
<dbReference type="Proteomes" id="UP001301350">
    <property type="component" value="Unassembled WGS sequence"/>
</dbReference>
<dbReference type="GO" id="GO:0006096">
    <property type="term" value="P:glycolytic process"/>
    <property type="evidence" value="ECO:0007669"/>
    <property type="project" value="InterPro"/>
</dbReference>
<evidence type="ECO:0008006" key="7">
    <source>
        <dbReference type="Google" id="ProtNLM"/>
    </source>
</evidence>
<dbReference type="Gene3D" id="3.30.420.40">
    <property type="match status" value="1"/>
</dbReference>
<dbReference type="Gene3D" id="3.40.367.20">
    <property type="match status" value="1"/>
</dbReference>
<dbReference type="EMBL" id="JANCYW010000009">
    <property type="protein sequence ID" value="KAK4536705.1"/>
    <property type="molecule type" value="Genomic_DNA"/>
</dbReference>
<dbReference type="GO" id="GO:0005524">
    <property type="term" value="F:ATP binding"/>
    <property type="evidence" value="ECO:0007669"/>
    <property type="project" value="InterPro"/>
</dbReference>
<gene>
    <name evidence="5" type="ORF">CDCA_CDCA09G2730</name>
</gene>
<protein>
    <recommendedName>
        <fullName evidence="7">Glucokinase</fullName>
    </recommendedName>
</protein>
<dbReference type="Pfam" id="PF02685">
    <property type="entry name" value="Glucokinase"/>
    <property type="match status" value="2"/>
</dbReference>
<dbReference type="AlphaFoldDB" id="A0AAV9IWK8"/>
<dbReference type="CDD" id="cd24008">
    <property type="entry name" value="ASKHA_NBD_GLK"/>
    <property type="match status" value="1"/>
</dbReference>
<keyword evidence="6" id="KW-1185">Reference proteome</keyword>
<keyword evidence="2" id="KW-0418">Kinase</keyword>
<dbReference type="PANTHER" id="PTHR47363">
    <property type="entry name" value="GLUCOKINASE"/>
    <property type="match status" value="1"/>
</dbReference>
<keyword evidence="4" id="KW-1133">Transmembrane helix</keyword>
<keyword evidence="4" id="KW-0812">Transmembrane</keyword>
<organism evidence="5 6">
    <name type="scientific">Cyanidium caldarium</name>
    <name type="common">Red alga</name>
    <dbReference type="NCBI Taxonomy" id="2771"/>
    <lineage>
        <taxon>Eukaryota</taxon>
        <taxon>Rhodophyta</taxon>
        <taxon>Bangiophyceae</taxon>
        <taxon>Cyanidiales</taxon>
        <taxon>Cyanidiaceae</taxon>
        <taxon>Cyanidium</taxon>
    </lineage>
</organism>
<evidence type="ECO:0000313" key="5">
    <source>
        <dbReference type="EMBL" id="KAK4536705.1"/>
    </source>
</evidence>
<accession>A0AAV9IWK8</accession>
<keyword evidence="4" id="KW-0472">Membrane</keyword>